<dbReference type="InterPro" id="IPR020476">
    <property type="entry name" value="Nudix_hydrolase"/>
</dbReference>
<dbReference type="InterPro" id="IPR050241">
    <property type="entry name" value="NAD-cap_RNA_hydrolase_NudC"/>
</dbReference>
<evidence type="ECO:0000256" key="11">
    <source>
        <dbReference type="ARBA" id="ARBA00093621"/>
    </source>
</evidence>
<organism evidence="15">
    <name type="scientific">Scylla olivacea</name>
    <name type="common">Orange mud crab</name>
    <name type="synonym">Cancer olivacea</name>
    <dbReference type="NCBI Taxonomy" id="85551"/>
    <lineage>
        <taxon>Eukaryota</taxon>
        <taxon>Metazoa</taxon>
        <taxon>Ecdysozoa</taxon>
        <taxon>Arthropoda</taxon>
        <taxon>Crustacea</taxon>
        <taxon>Multicrustacea</taxon>
        <taxon>Malacostraca</taxon>
        <taxon>Eumalacostraca</taxon>
        <taxon>Eucarida</taxon>
        <taxon>Decapoda</taxon>
        <taxon>Pleocyemata</taxon>
        <taxon>Brachyura</taxon>
        <taxon>Eubrachyura</taxon>
        <taxon>Portunoidea</taxon>
        <taxon>Portunidae</taxon>
        <taxon>Portuninae</taxon>
        <taxon>Scylla</taxon>
    </lineage>
</organism>
<dbReference type="GO" id="GO:0140933">
    <property type="term" value="F:5'-(N(7)-methylguanosine 5'-triphospho)-[mRNA] hydrolase activity"/>
    <property type="evidence" value="ECO:0007669"/>
    <property type="project" value="UniProtKB-EC"/>
</dbReference>
<dbReference type="SUPFAM" id="SSF55811">
    <property type="entry name" value="Nudix"/>
    <property type="match status" value="1"/>
</dbReference>
<dbReference type="PROSITE" id="PS51462">
    <property type="entry name" value="NUDIX"/>
    <property type="match status" value="1"/>
</dbReference>
<evidence type="ECO:0000256" key="10">
    <source>
        <dbReference type="ARBA" id="ARBA00093415"/>
    </source>
</evidence>
<keyword evidence="4" id="KW-0479">Metal-binding</keyword>
<dbReference type="GO" id="GO:0046872">
    <property type="term" value="F:metal ion binding"/>
    <property type="evidence" value="ECO:0007669"/>
    <property type="project" value="UniProtKB-KW"/>
</dbReference>
<dbReference type="Gene3D" id="3.90.79.10">
    <property type="entry name" value="Nucleoside Triphosphate Pyrophosphohydrolase"/>
    <property type="match status" value="1"/>
</dbReference>
<evidence type="ECO:0000256" key="6">
    <source>
        <dbReference type="ARBA" id="ARBA00022842"/>
    </source>
</evidence>
<evidence type="ECO:0000256" key="7">
    <source>
        <dbReference type="ARBA" id="ARBA00023211"/>
    </source>
</evidence>
<comment type="catalytic activity">
    <reaction evidence="9">
        <text>a 5'-end (N(7)-methyl 5'-triphosphoguanosine)-ribonucleoside in mRNA + H2O = N(7)-methyl-GDP + a 5'-end phospho-ribonucleoside in mRNA + 2 H(+)</text>
        <dbReference type="Rhea" id="RHEA:67484"/>
        <dbReference type="Rhea" id="RHEA-COMP:15692"/>
        <dbReference type="Rhea" id="RHEA-COMP:17167"/>
        <dbReference type="ChEBI" id="CHEBI:15377"/>
        <dbReference type="ChEBI" id="CHEBI:15378"/>
        <dbReference type="ChEBI" id="CHEBI:63714"/>
        <dbReference type="ChEBI" id="CHEBI:138282"/>
        <dbReference type="ChEBI" id="CHEBI:156461"/>
        <dbReference type="EC" id="3.6.1.62"/>
    </reaction>
</comment>
<dbReference type="InterPro" id="IPR020084">
    <property type="entry name" value="NUDIX_hydrolase_CS"/>
</dbReference>
<dbReference type="GO" id="GO:0035529">
    <property type="term" value="F:NADH pyrophosphatase activity"/>
    <property type="evidence" value="ECO:0007669"/>
    <property type="project" value="TreeGrafter"/>
</dbReference>
<keyword evidence="7" id="KW-0464">Manganese</keyword>
<accession>A0A0P4WDL4</accession>
<dbReference type="PANTHER" id="PTHR42904">
    <property type="entry name" value="NUDIX HYDROLASE, NUDC SUBFAMILY"/>
    <property type="match status" value="1"/>
</dbReference>
<evidence type="ECO:0000256" key="3">
    <source>
        <dbReference type="ARBA" id="ARBA00005582"/>
    </source>
</evidence>
<name>A0A0P4WDL4_SCYOL</name>
<dbReference type="EMBL" id="GDRN01066526">
    <property type="protein sequence ID" value="JAI64518.1"/>
    <property type="molecule type" value="Transcribed_RNA"/>
</dbReference>
<dbReference type="AlphaFoldDB" id="A0A0P4WDL4"/>
<evidence type="ECO:0000259" key="14">
    <source>
        <dbReference type="PROSITE" id="PS51462"/>
    </source>
</evidence>
<dbReference type="CDD" id="cd04694">
    <property type="entry name" value="NUDIX_Nudt17"/>
    <property type="match status" value="1"/>
</dbReference>
<dbReference type="EMBL" id="GDRN01066529">
    <property type="protein sequence ID" value="JAI64516.1"/>
    <property type="molecule type" value="Transcribed_RNA"/>
</dbReference>
<comment type="function">
    <text evidence="10">Acts as a decapping enzyme capable of hydrolyzing monomethylated capped RNAs (in vitro). Hydrolyzes monomethylated capped RNA after alpha and beta phosphates to form N(7)-methyl-GDP. Shows low activity towards unmethylated capped RNA.</text>
</comment>
<evidence type="ECO:0000256" key="9">
    <source>
        <dbReference type="ARBA" id="ARBA00093205"/>
    </source>
</evidence>
<comment type="similarity">
    <text evidence="3 13">Belongs to the Nudix hydrolase family.</text>
</comment>
<proteinExistence type="inferred from homology"/>
<evidence type="ECO:0000313" key="15">
    <source>
        <dbReference type="EMBL" id="JAI64518.1"/>
    </source>
</evidence>
<dbReference type="PRINTS" id="PR00502">
    <property type="entry name" value="NUDIXFAMILY"/>
</dbReference>
<dbReference type="GO" id="GO:0006742">
    <property type="term" value="P:NADP+ catabolic process"/>
    <property type="evidence" value="ECO:0007669"/>
    <property type="project" value="TreeGrafter"/>
</dbReference>
<dbReference type="PROSITE" id="PS00893">
    <property type="entry name" value="NUDIX_BOX"/>
    <property type="match status" value="1"/>
</dbReference>
<evidence type="ECO:0000256" key="4">
    <source>
        <dbReference type="ARBA" id="ARBA00022723"/>
    </source>
</evidence>
<keyword evidence="6" id="KW-0460">Magnesium</keyword>
<dbReference type="InterPro" id="IPR015797">
    <property type="entry name" value="NUDIX_hydrolase-like_dom_sf"/>
</dbReference>
<dbReference type="EC" id="3.6.1.62" evidence="8"/>
<sequence>MASPSYTRVLVHLRRATQGLYTCAQFNECLLDSLGLSGEGLVECSLQDNKLLLQCPTENVSPSACNARPSLYKIMHPPFCPIQHLDKEGRDDLPSDIKMRGVDVGVAVLLESSDHRLLLTHRAGHMRTFPGIWVPPGGHVEDGESLEDAVLRELCEETGLEVTEEERKSSHILGLWESVYPPVLAMGEPKRHHVVVYLHITLSRASEQLNKEFKLCPEEVDAAAWLSVDLIKRSVWNKDQLDKAGFVDNNDHIPITLVNQEGEHLEGDLESSILTRKQEPSALTGDRISTGSRYALSLWLSQHLEGSGDEETSQEWLYGKYMKTNSTKQVPVSKY</sequence>
<comment type="cofactor">
    <cofactor evidence="2">
        <name>Mg(2+)</name>
        <dbReference type="ChEBI" id="CHEBI:18420"/>
    </cofactor>
</comment>
<dbReference type="Pfam" id="PF00293">
    <property type="entry name" value="NUDIX"/>
    <property type="match status" value="1"/>
</dbReference>
<evidence type="ECO:0000256" key="8">
    <source>
        <dbReference type="ARBA" id="ARBA00026102"/>
    </source>
</evidence>
<dbReference type="GO" id="GO:0005777">
    <property type="term" value="C:peroxisome"/>
    <property type="evidence" value="ECO:0007669"/>
    <property type="project" value="TreeGrafter"/>
</dbReference>
<dbReference type="InterPro" id="IPR000086">
    <property type="entry name" value="NUDIX_hydrolase_dom"/>
</dbReference>
<comment type="cofactor">
    <cofactor evidence="1">
        <name>Mn(2+)</name>
        <dbReference type="ChEBI" id="CHEBI:29035"/>
    </cofactor>
</comment>
<evidence type="ECO:0000256" key="5">
    <source>
        <dbReference type="ARBA" id="ARBA00022801"/>
    </source>
</evidence>
<evidence type="ECO:0000256" key="12">
    <source>
        <dbReference type="ARBA" id="ARBA00093663"/>
    </source>
</evidence>
<evidence type="ECO:0000256" key="13">
    <source>
        <dbReference type="RuleBase" id="RU003476"/>
    </source>
</evidence>
<feature type="domain" description="Nudix hydrolase" evidence="14">
    <location>
        <begin position="99"/>
        <end position="248"/>
    </location>
</feature>
<dbReference type="InterPro" id="IPR033716">
    <property type="entry name" value="Nudt17_dom"/>
</dbReference>
<keyword evidence="5 13" id="KW-0378">Hydrolase</keyword>
<protein>
    <recommendedName>
        <fullName evidence="11">m7GpppN-mRNA hydrolase NUDT17</fullName>
        <ecNumber evidence="8">3.6.1.62</ecNumber>
    </recommendedName>
    <alternativeName>
        <fullName evidence="12">Nucleoside diphosphate-linked moiety X motif 17</fullName>
    </alternativeName>
</protein>
<dbReference type="GO" id="GO:0019677">
    <property type="term" value="P:NAD+ catabolic process"/>
    <property type="evidence" value="ECO:0007669"/>
    <property type="project" value="TreeGrafter"/>
</dbReference>
<dbReference type="PANTHER" id="PTHR42904:SF1">
    <property type="entry name" value="NUCLEOSIDE DIPHOSPHATE-LINKED MOIETY X MOTIF 17"/>
    <property type="match status" value="1"/>
</dbReference>
<evidence type="ECO:0000256" key="1">
    <source>
        <dbReference type="ARBA" id="ARBA00001936"/>
    </source>
</evidence>
<reference evidence="15" key="1">
    <citation type="submission" date="2015-09" db="EMBL/GenBank/DDBJ databases">
        <title>Scylla olivacea transcriptome.</title>
        <authorList>
            <person name="Ikhwanuddin M."/>
        </authorList>
    </citation>
    <scope>NUCLEOTIDE SEQUENCE</scope>
</reference>
<evidence type="ECO:0000256" key="2">
    <source>
        <dbReference type="ARBA" id="ARBA00001946"/>
    </source>
</evidence>
<dbReference type="GO" id="GO:0005829">
    <property type="term" value="C:cytosol"/>
    <property type="evidence" value="ECO:0007669"/>
    <property type="project" value="TreeGrafter"/>
</dbReference>